<evidence type="ECO:0000313" key="12">
    <source>
        <dbReference type="Proteomes" id="UP001344658"/>
    </source>
</evidence>
<dbReference type="PANTHER" id="PTHR37820:SF1">
    <property type="entry name" value="CELL DIVISION PROTEIN FTSQ"/>
    <property type="match status" value="1"/>
</dbReference>
<dbReference type="EMBL" id="JAZEWV010000003">
    <property type="protein sequence ID" value="MEE4541580.1"/>
    <property type="molecule type" value="Genomic_DNA"/>
</dbReference>
<dbReference type="HAMAP" id="MF_00911">
    <property type="entry name" value="FtsQ_subfam"/>
    <property type="match status" value="1"/>
</dbReference>
<dbReference type="InterPro" id="IPR005548">
    <property type="entry name" value="Cell_div_FtsQ/DivIB_C"/>
</dbReference>
<keyword evidence="12" id="KW-1185">Reference proteome</keyword>
<dbReference type="InterPro" id="IPR026579">
    <property type="entry name" value="FtsQ"/>
</dbReference>
<accession>A0ABU7P6Y1</accession>
<dbReference type="Pfam" id="PF08478">
    <property type="entry name" value="POTRA_1"/>
    <property type="match status" value="1"/>
</dbReference>
<dbReference type="Gene3D" id="3.10.20.310">
    <property type="entry name" value="membrane protein fhac"/>
    <property type="match status" value="1"/>
</dbReference>
<sequence length="280" mass="29076">MTGTETGALGAGPAPQPRQDARPAPPVRQHTGRTPRRGGPRFTAPARRTALVALIVLTVLVGAGTWALYGSSWFRADRVAVAGNSALTTGQIERAAAVPLGGPLLSVDTGAVRGRLLAALPRIGRVEVGRSWPHTITVRITERTAAAVLRSGARFTEVDRDGVRFATVDRAPAGVPVLRLEPDRAGAAASLRQFGTTRLLQAAIAVAGDLPDVLRGRATAIRVRSYDGITVELSGGREVVWGSAEDGALKAAALTALMKVQPHADHFDVSAPTAPAASHG</sequence>
<evidence type="ECO:0000313" key="11">
    <source>
        <dbReference type="EMBL" id="MEE4541580.1"/>
    </source>
</evidence>
<feature type="region of interest" description="Disordered" evidence="9">
    <location>
        <begin position="1"/>
        <end position="43"/>
    </location>
</feature>
<feature type="transmembrane region" description="Helical" evidence="8">
    <location>
        <begin position="50"/>
        <end position="69"/>
    </location>
</feature>
<proteinExistence type="inferred from homology"/>
<evidence type="ECO:0000256" key="8">
    <source>
        <dbReference type="HAMAP-Rule" id="MF_00911"/>
    </source>
</evidence>
<evidence type="ECO:0000256" key="5">
    <source>
        <dbReference type="ARBA" id="ARBA00022989"/>
    </source>
</evidence>
<comment type="function">
    <text evidence="8">Essential cell division protein.</text>
</comment>
<evidence type="ECO:0000256" key="4">
    <source>
        <dbReference type="ARBA" id="ARBA00022692"/>
    </source>
</evidence>
<evidence type="ECO:0000256" key="2">
    <source>
        <dbReference type="ARBA" id="ARBA00022475"/>
    </source>
</evidence>
<dbReference type="PANTHER" id="PTHR37820">
    <property type="entry name" value="CELL DIVISION PROTEIN DIVIB"/>
    <property type="match status" value="1"/>
</dbReference>
<dbReference type="RefSeq" id="WP_330793477.1">
    <property type="nucleotide sequence ID" value="NZ_JAZEWV010000003.1"/>
</dbReference>
<protein>
    <recommendedName>
        <fullName evidence="8">Cell division protein FtsQ</fullName>
    </recommendedName>
</protein>
<evidence type="ECO:0000256" key="3">
    <source>
        <dbReference type="ARBA" id="ARBA00022618"/>
    </source>
</evidence>
<dbReference type="Pfam" id="PF03799">
    <property type="entry name" value="FtsQ_DivIB_C"/>
    <property type="match status" value="1"/>
</dbReference>
<dbReference type="Proteomes" id="UP001344658">
    <property type="component" value="Unassembled WGS sequence"/>
</dbReference>
<evidence type="ECO:0000256" key="6">
    <source>
        <dbReference type="ARBA" id="ARBA00023136"/>
    </source>
</evidence>
<keyword evidence="5 8" id="KW-1133">Transmembrane helix</keyword>
<comment type="subcellular location">
    <subcellularLocation>
        <location evidence="8">Cell membrane</location>
        <topology evidence="8">Single-pass type II membrane protein</topology>
    </subcellularLocation>
    <subcellularLocation>
        <location evidence="1">Membrane</location>
    </subcellularLocation>
    <text evidence="8">Localizes to the division septum.</text>
</comment>
<dbReference type="InterPro" id="IPR050487">
    <property type="entry name" value="FtsQ_DivIB"/>
</dbReference>
<evidence type="ECO:0000256" key="1">
    <source>
        <dbReference type="ARBA" id="ARBA00004370"/>
    </source>
</evidence>
<evidence type="ECO:0000259" key="10">
    <source>
        <dbReference type="PROSITE" id="PS51779"/>
    </source>
</evidence>
<dbReference type="InterPro" id="IPR013685">
    <property type="entry name" value="POTRA_FtsQ_type"/>
</dbReference>
<reference evidence="11 12" key="1">
    <citation type="submission" date="2023-12" db="EMBL/GenBank/DDBJ databases">
        <title>Streptomyces sp. V4-01.</title>
        <authorList>
            <person name="Somphong A."/>
            <person name="Phongsopitanun W."/>
        </authorList>
    </citation>
    <scope>NUCLEOTIDE SEQUENCE [LARGE SCALE GENOMIC DNA]</scope>
    <source>
        <strain evidence="11 12">V4-01</strain>
    </source>
</reference>
<dbReference type="PROSITE" id="PS51779">
    <property type="entry name" value="POTRA"/>
    <property type="match status" value="1"/>
</dbReference>
<evidence type="ECO:0000256" key="7">
    <source>
        <dbReference type="ARBA" id="ARBA00023306"/>
    </source>
</evidence>
<keyword evidence="2 8" id="KW-1003">Cell membrane</keyword>
<keyword evidence="4 8" id="KW-0812">Transmembrane</keyword>
<evidence type="ECO:0000256" key="9">
    <source>
        <dbReference type="SAM" id="MobiDB-lite"/>
    </source>
</evidence>
<keyword evidence="3 8" id="KW-0132">Cell division</keyword>
<organism evidence="11 12">
    <name type="scientific">Actinacidiphila polyblastidii</name>
    <dbReference type="NCBI Taxonomy" id="3110430"/>
    <lineage>
        <taxon>Bacteria</taxon>
        <taxon>Bacillati</taxon>
        <taxon>Actinomycetota</taxon>
        <taxon>Actinomycetes</taxon>
        <taxon>Kitasatosporales</taxon>
        <taxon>Streptomycetaceae</taxon>
        <taxon>Actinacidiphila</taxon>
    </lineage>
</organism>
<comment type="similarity">
    <text evidence="8">Belongs to the FtsQ/DivIB family. FtsQ subfamily.</text>
</comment>
<gene>
    <name evidence="8" type="primary">ftsQ</name>
    <name evidence="11" type="ORF">V2S66_06295</name>
</gene>
<name>A0ABU7P6Y1_9ACTN</name>
<feature type="compositionally biased region" description="Basic residues" evidence="9">
    <location>
        <begin position="30"/>
        <end position="39"/>
    </location>
</feature>
<dbReference type="InterPro" id="IPR034746">
    <property type="entry name" value="POTRA"/>
</dbReference>
<comment type="caution">
    <text evidence="11">The sequence shown here is derived from an EMBL/GenBank/DDBJ whole genome shotgun (WGS) entry which is preliminary data.</text>
</comment>
<keyword evidence="7 8" id="KW-0131">Cell cycle</keyword>
<keyword evidence="6 8" id="KW-0472">Membrane</keyword>
<feature type="domain" description="POTRA" evidence="10">
    <location>
        <begin position="74"/>
        <end position="143"/>
    </location>
</feature>